<dbReference type="Proteomes" id="UP001497535">
    <property type="component" value="Unassembled WGS sequence"/>
</dbReference>
<evidence type="ECO:0000313" key="2">
    <source>
        <dbReference type="Proteomes" id="UP001497535"/>
    </source>
</evidence>
<organism evidence="1 2">
    <name type="scientific">Meloidogyne enterolobii</name>
    <name type="common">Root-knot nematode worm</name>
    <name type="synonym">Meloidogyne mayaguensis</name>
    <dbReference type="NCBI Taxonomy" id="390850"/>
    <lineage>
        <taxon>Eukaryota</taxon>
        <taxon>Metazoa</taxon>
        <taxon>Ecdysozoa</taxon>
        <taxon>Nematoda</taxon>
        <taxon>Chromadorea</taxon>
        <taxon>Rhabditida</taxon>
        <taxon>Tylenchina</taxon>
        <taxon>Tylenchomorpha</taxon>
        <taxon>Tylenchoidea</taxon>
        <taxon>Meloidogynidae</taxon>
        <taxon>Meloidogyninae</taxon>
        <taxon>Meloidogyne</taxon>
    </lineage>
</organism>
<evidence type="ECO:0000313" key="1">
    <source>
        <dbReference type="EMBL" id="CAK5122202.1"/>
    </source>
</evidence>
<accession>A0ACB1B429</accession>
<dbReference type="EMBL" id="CAVMJV010000186">
    <property type="protein sequence ID" value="CAK5122202.1"/>
    <property type="molecule type" value="Genomic_DNA"/>
</dbReference>
<keyword evidence="2" id="KW-1185">Reference proteome</keyword>
<reference evidence="1" key="1">
    <citation type="submission" date="2023-11" db="EMBL/GenBank/DDBJ databases">
        <authorList>
            <person name="Poullet M."/>
        </authorList>
    </citation>
    <scope>NUCLEOTIDE SEQUENCE</scope>
    <source>
        <strain evidence="1">E1834</strain>
    </source>
</reference>
<proteinExistence type="predicted"/>
<gene>
    <name evidence="1" type="ORF">MENTE1834_LOCUS47202</name>
</gene>
<sequence length="690" mass="79587">MNYYFSKQNSLKTTLKYFFILFIFLNLFFKLINGENIKLFLSTKINISEINNERFALEQGCVMRDICGVDGELRQNCRYEGSPVPISLNVEKEYRDLCPQLFKDGNIATCCNHAQFEILRNKMSLPRMLLQRCPSCYSNFANFFCQFTCSPFQANFVKITEMLNNSKAIYNEAYISRVEYYITSKYAQQFFDSCKNVRTTTGDFVLSILCGTSIDNCTPERLFKYIGTYNKALNIPFTIDVIISPNNQILSTTPYQKQKQRFLKPMNTTTFKCNQSSDLSDSPCSCVDCLSACTSSAPFPYLFQESCKMATMDCSTAMSIMATCILFGVVMLAVVLHYILRMYTSEDVDDIAVDIVPRSTKESVKFSRVQLEDYIINYCSKYGSFVARHPLIIFLLGLIPSLIASSGIGMIRLTTDPVELWSSPGSDAREQKEFFDNNFGPFYRTEQIIIVPKDQTFWEREDSSNFLKKVRIGPVFRKNFLKASFSLYKQILELDTTLENDKKLITLSDICFKPQWPQNPHCVVMSIFNYFQNNITKLDLEDDSSFNTFDYIDHLFDCLENPYQMSSKLQISCLGQFGGPVQPYVVLGDFEEPGKYETARGLVITLLVNNYKNNEENFKNKNLLALAWEKKFIKLLKTHKSEIFNVTFIAERSLEDEIARQSKSDALTVFLSYMFVFLNIFLKMRKYGKI</sequence>
<name>A0ACB1B429_MELEN</name>
<comment type="caution">
    <text evidence="1">The sequence shown here is derived from an EMBL/GenBank/DDBJ whole genome shotgun (WGS) entry which is preliminary data.</text>
</comment>
<protein>
    <submittedName>
        <fullName evidence="1">Uncharacterized protein</fullName>
    </submittedName>
</protein>